<proteinExistence type="predicted"/>
<keyword evidence="3" id="KW-1185">Reference proteome</keyword>
<evidence type="ECO:0000313" key="3">
    <source>
        <dbReference type="Proteomes" id="UP001066276"/>
    </source>
</evidence>
<dbReference type="AlphaFoldDB" id="A0AAV7LPH7"/>
<dbReference type="Proteomes" id="UP001066276">
    <property type="component" value="Chromosome 11"/>
</dbReference>
<organism evidence="2 3">
    <name type="scientific">Pleurodeles waltl</name>
    <name type="common">Iberian ribbed newt</name>
    <dbReference type="NCBI Taxonomy" id="8319"/>
    <lineage>
        <taxon>Eukaryota</taxon>
        <taxon>Metazoa</taxon>
        <taxon>Chordata</taxon>
        <taxon>Craniata</taxon>
        <taxon>Vertebrata</taxon>
        <taxon>Euteleostomi</taxon>
        <taxon>Amphibia</taxon>
        <taxon>Batrachia</taxon>
        <taxon>Caudata</taxon>
        <taxon>Salamandroidea</taxon>
        <taxon>Salamandridae</taxon>
        <taxon>Pleurodelinae</taxon>
        <taxon>Pleurodeles</taxon>
    </lineage>
</organism>
<evidence type="ECO:0000256" key="1">
    <source>
        <dbReference type="SAM" id="MobiDB-lite"/>
    </source>
</evidence>
<feature type="region of interest" description="Disordered" evidence="1">
    <location>
        <begin position="1"/>
        <end position="88"/>
    </location>
</feature>
<protein>
    <submittedName>
        <fullName evidence="2">Uncharacterized protein</fullName>
    </submittedName>
</protein>
<comment type="caution">
    <text evidence="2">The sequence shown here is derived from an EMBL/GenBank/DDBJ whole genome shotgun (WGS) entry which is preliminary data.</text>
</comment>
<reference evidence="2" key="1">
    <citation type="journal article" date="2022" name="bioRxiv">
        <title>Sequencing and chromosome-scale assembly of the giantPleurodeles waltlgenome.</title>
        <authorList>
            <person name="Brown T."/>
            <person name="Elewa A."/>
            <person name="Iarovenko S."/>
            <person name="Subramanian E."/>
            <person name="Araus A.J."/>
            <person name="Petzold A."/>
            <person name="Susuki M."/>
            <person name="Suzuki K.-i.T."/>
            <person name="Hayashi T."/>
            <person name="Toyoda A."/>
            <person name="Oliveira C."/>
            <person name="Osipova E."/>
            <person name="Leigh N.D."/>
            <person name="Simon A."/>
            <person name="Yun M.H."/>
        </authorList>
    </citation>
    <scope>NUCLEOTIDE SEQUENCE</scope>
    <source>
        <strain evidence="2">20211129_DDA</strain>
        <tissue evidence="2">Liver</tissue>
    </source>
</reference>
<dbReference type="EMBL" id="JANPWB010000015">
    <property type="protein sequence ID" value="KAJ1092314.1"/>
    <property type="molecule type" value="Genomic_DNA"/>
</dbReference>
<evidence type="ECO:0000313" key="2">
    <source>
        <dbReference type="EMBL" id="KAJ1092314.1"/>
    </source>
</evidence>
<feature type="compositionally biased region" description="Basic residues" evidence="1">
    <location>
        <begin position="78"/>
        <end position="88"/>
    </location>
</feature>
<gene>
    <name evidence="2" type="ORF">NDU88_005425</name>
</gene>
<name>A0AAV7LPH7_PLEWA</name>
<sequence>MTKTRQHPTSRLANKRRDPQQWPTVALKPGTRVDSYPSDQHHRRTPLPYRGRGSTMTNRNRPLPVGFALRIPPSFPSRPRKPRVPQLI</sequence>
<accession>A0AAV7LPH7</accession>